<dbReference type="InterPro" id="IPR058637">
    <property type="entry name" value="YknX-like_C"/>
</dbReference>
<dbReference type="Pfam" id="PF25954">
    <property type="entry name" value="Beta-barrel_RND_2"/>
    <property type="match status" value="1"/>
</dbReference>
<name>A0ABQ3APQ5_9GAMM</name>
<evidence type="ECO:0000256" key="1">
    <source>
        <dbReference type="ARBA" id="ARBA00009477"/>
    </source>
</evidence>
<dbReference type="EMBL" id="BMXV01000001">
    <property type="protein sequence ID" value="GGY61653.1"/>
    <property type="molecule type" value="Genomic_DNA"/>
</dbReference>
<reference evidence="8" key="1">
    <citation type="journal article" date="2019" name="Int. J. Syst. Evol. Microbiol.">
        <title>The Global Catalogue of Microorganisms (GCM) 10K type strain sequencing project: providing services to taxonomists for standard genome sequencing and annotation.</title>
        <authorList>
            <consortium name="The Broad Institute Genomics Platform"/>
            <consortium name="The Broad Institute Genome Sequencing Center for Infectious Disease"/>
            <person name="Wu L."/>
            <person name="Ma J."/>
        </authorList>
    </citation>
    <scope>NUCLEOTIDE SEQUENCE [LARGE SCALE GENOMIC DNA]</scope>
    <source>
        <strain evidence="8">KCTC 22280</strain>
    </source>
</reference>
<evidence type="ECO:0000259" key="4">
    <source>
        <dbReference type="Pfam" id="PF25917"/>
    </source>
</evidence>
<dbReference type="Gene3D" id="2.40.30.170">
    <property type="match status" value="1"/>
</dbReference>
<comment type="caution">
    <text evidence="7">The sequence shown here is derived from an EMBL/GenBank/DDBJ whole genome shotgun (WGS) entry which is preliminary data.</text>
</comment>
<dbReference type="Gene3D" id="2.40.50.100">
    <property type="match status" value="1"/>
</dbReference>
<keyword evidence="2" id="KW-0175">Coiled coil</keyword>
<dbReference type="NCBIfam" id="TIGR01730">
    <property type="entry name" value="RND_mfp"/>
    <property type="match status" value="1"/>
</dbReference>
<dbReference type="Gene3D" id="1.10.287.470">
    <property type="entry name" value="Helix hairpin bin"/>
    <property type="match status" value="1"/>
</dbReference>
<evidence type="ECO:0000259" key="6">
    <source>
        <dbReference type="Pfam" id="PF25989"/>
    </source>
</evidence>
<feature type="domain" description="CusB-like beta-barrel" evidence="5">
    <location>
        <begin position="200"/>
        <end position="272"/>
    </location>
</feature>
<sequence length="364" mass="39727">MWKQWLTAVLLVAIAVGGAMFWRHLDITPAQEQDQQASASRVDTVKPRVDTVRDEVTAVGSLQALEAVELTTELSGRVVDVRLNAGERVQQGDLLVRLDDRQAAADLQVIESQLADARRQLQRASRLRTNNSISQAQVDELRTAVDVAVAQRQAARIRLENHRIVAPFSGVIGLSDISVGAYVTPGTILTSLDATERMELNFSVPERFLGQVSLGQMVRGSSPAYRDDVFEGELVELGTRVSELSRSLPVRALINNSQGRLRPGQFMSASLTLRERQALVIPEQAVLLRGDNKYVFIAEDGVARRVSVDLGTRMPGLVEVVSGIAESDQVIVTGQDRLSSGDRVEVKNGEGAVPDNRFAQSPES</sequence>
<dbReference type="PANTHER" id="PTHR30469:SF11">
    <property type="entry name" value="BLL4320 PROTEIN"/>
    <property type="match status" value="1"/>
</dbReference>
<organism evidence="7 8">
    <name type="scientific">Marinobacter zhanjiangensis</name>
    <dbReference type="NCBI Taxonomy" id="578215"/>
    <lineage>
        <taxon>Bacteria</taxon>
        <taxon>Pseudomonadati</taxon>
        <taxon>Pseudomonadota</taxon>
        <taxon>Gammaproteobacteria</taxon>
        <taxon>Pseudomonadales</taxon>
        <taxon>Marinobacteraceae</taxon>
        <taxon>Marinobacter</taxon>
    </lineage>
</organism>
<proteinExistence type="inferred from homology"/>
<feature type="domain" description="Multidrug resistance protein MdtA-like barrel-sandwich hybrid" evidence="4">
    <location>
        <begin position="67"/>
        <end position="187"/>
    </location>
</feature>
<evidence type="ECO:0000259" key="5">
    <source>
        <dbReference type="Pfam" id="PF25954"/>
    </source>
</evidence>
<dbReference type="InterPro" id="IPR058625">
    <property type="entry name" value="MdtA-like_BSH"/>
</dbReference>
<dbReference type="RefSeq" id="WP_189572446.1">
    <property type="nucleotide sequence ID" value="NZ_BMXV01000001.1"/>
</dbReference>
<accession>A0ABQ3APQ5</accession>
<evidence type="ECO:0000313" key="7">
    <source>
        <dbReference type="EMBL" id="GGY61653.1"/>
    </source>
</evidence>
<dbReference type="InterPro" id="IPR006143">
    <property type="entry name" value="RND_pump_MFP"/>
</dbReference>
<dbReference type="Pfam" id="PF25917">
    <property type="entry name" value="BSH_RND"/>
    <property type="match status" value="1"/>
</dbReference>
<dbReference type="Pfam" id="PF25989">
    <property type="entry name" value="YknX_C"/>
    <property type="match status" value="1"/>
</dbReference>
<gene>
    <name evidence="7" type="ORF">GCM10007071_05620</name>
</gene>
<feature type="domain" description="YknX-like C-terminal permuted SH3-like" evidence="6">
    <location>
        <begin position="278"/>
        <end position="346"/>
    </location>
</feature>
<evidence type="ECO:0000313" key="8">
    <source>
        <dbReference type="Proteomes" id="UP000601597"/>
    </source>
</evidence>
<dbReference type="InterPro" id="IPR058792">
    <property type="entry name" value="Beta-barrel_RND_2"/>
</dbReference>
<dbReference type="SUPFAM" id="SSF111369">
    <property type="entry name" value="HlyD-like secretion proteins"/>
    <property type="match status" value="1"/>
</dbReference>
<dbReference type="PANTHER" id="PTHR30469">
    <property type="entry name" value="MULTIDRUG RESISTANCE PROTEIN MDTA"/>
    <property type="match status" value="1"/>
</dbReference>
<comment type="similarity">
    <text evidence="1">Belongs to the membrane fusion protein (MFP) (TC 8.A.1) family.</text>
</comment>
<evidence type="ECO:0000256" key="3">
    <source>
        <dbReference type="SAM" id="MobiDB-lite"/>
    </source>
</evidence>
<protein>
    <submittedName>
        <fullName evidence="7">MexH family multidrug efflux RND transporter periplasmic adaptor subunit</fullName>
    </submittedName>
</protein>
<dbReference type="Gene3D" id="2.40.420.20">
    <property type="match status" value="1"/>
</dbReference>
<feature type="region of interest" description="Disordered" evidence="3">
    <location>
        <begin position="341"/>
        <end position="364"/>
    </location>
</feature>
<keyword evidence="8" id="KW-1185">Reference proteome</keyword>
<dbReference type="Proteomes" id="UP000601597">
    <property type="component" value="Unassembled WGS sequence"/>
</dbReference>
<evidence type="ECO:0000256" key="2">
    <source>
        <dbReference type="ARBA" id="ARBA00023054"/>
    </source>
</evidence>